<dbReference type="Pfam" id="PF01381">
    <property type="entry name" value="HTH_3"/>
    <property type="match status" value="1"/>
</dbReference>
<evidence type="ECO:0000256" key="1">
    <source>
        <dbReference type="ARBA" id="ARBA00007227"/>
    </source>
</evidence>
<dbReference type="Pfam" id="PF06114">
    <property type="entry name" value="Peptidase_M78"/>
    <property type="match status" value="1"/>
</dbReference>
<dbReference type="AlphaFoldDB" id="A0A2N9JH39"/>
<gene>
    <name evidence="3" type="ORF">MPLG2_1670</name>
</gene>
<dbReference type="RefSeq" id="WP_105185606.1">
    <property type="nucleotide sequence ID" value="NZ_BAAAGO010000007.1"/>
</dbReference>
<dbReference type="InterPro" id="IPR001387">
    <property type="entry name" value="Cro/C1-type_HTH"/>
</dbReference>
<keyword evidence="4" id="KW-1185">Reference proteome</keyword>
<dbReference type="Gene3D" id="1.10.260.40">
    <property type="entry name" value="lambda repressor-like DNA-binding domains"/>
    <property type="match status" value="1"/>
</dbReference>
<dbReference type="Proteomes" id="UP000238164">
    <property type="component" value="Chromosome 1"/>
</dbReference>
<dbReference type="Gene3D" id="1.10.10.2910">
    <property type="match status" value="1"/>
</dbReference>
<organism evidence="3 4">
    <name type="scientific">Micropruina glycogenica</name>
    <dbReference type="NCBI Taxonomy" id="75385"/>
    <lineage>
        <taxon>Bacteria</taxon>
        <taxon>Bacillati</taxon>
        <taxon>Actinomycetota</taxon>
        <taxon>Actinomycetes</taxon>
        <taxon>Propionibacteriales</taxon>
        <taxon>Nocardioidaceae</taxon>
        <taxon>Micropruina</taxon>
    </lineage>
</organism>
<evidence type="ECO:0000259" key="2">
    <source>
        <dbReference type="PROSITE" id="PS50943"/>
    </source>
</evidence>
<evidence type="ECO:0000313" key="3">
    <source>
        <dbReference type="EMBL" id="SPD86706.1"/>
    </source>
</evidence>
<reference evidence="3 4" key="1">
    <citation type="submission" date="2018-02" db="EMBL/GenBank/DDBJ databases">
        <authorList>
            <person name="Cohen D.B."/>
            <person name="Kent A.D."/>
        </authorList>
    </citation>
    <scope>NUCLEOTIDE SEQUENCE [LARGE SCALE GENOMIC DNA]</scope>
    <source>
        <strain evidence="3">1</strain>
    </source>
</reference>
<dbReference type="InterPro" id="IPR010982">
    <property type="entry name" value="Lambda_DNA-bd_dom_sf"/>
</dbReference>
<dbReference type="OrthoDB" id="9794834at2"/>
<protein>
    <recommendedName>
        <fullName evidence="2">HTH cro/C1-type domain-containing protein</fullName>
    </recommendedName>
</protein>
<dbReference type="SMART" id="SM00530">
    <property type="entry name" value="HTH_XRE"/>
    <property type="match status" value="1"/>
</dbReference>
<dbReference type="InterPro" id="IPR010359">
    <property type="entry name" value="IrrE_HExxH"/>
</dbReference>
<name>A0A2N9JH39_9ACTN</name>
<dbReference type="KEGG" id="mgg:MPLG2_1670"/>
<dbReference type="PROSITE" id="PS50943">
    <property type="entry name" value="HTH_CROC1"/>
    <property type="match status" value="1"/>
</dbReference>
<dbReference type="PANTHER" id="PTHR43236:SF1">
    <property type="entry name" value="BLL7220 PROTEIN"/>
    <property type="match status" value="1"/>
</dbReference>
<dbReference type="EMBL" id="LT985188">
    <property type="protein sequence ID" value="SPD86706.1"/>
    <property type="molecule type" value="Genomic_DNA"/>
</dbReference>
<dbReference type="SUPFAM" id="SSF47413">
    <property type="entry name" value="lambda repressor-like DNA-binding domains"/>
    <property type="match status" value="1"/>
</dbReference>
<evidence type="ECO:0000313" key="4">
    <source>
        <dbReference type="Proteomes" id="UP000238164"/>
    </source>
</evidence>
<feature type="domain" description="HTH cro/C1-type" evidence="2">
    <location>
        <begin position="10"/>
        <end position="64"/>
    </location>
</feature>
<proteinExistence type="inferred from homology"/>
<dbReference type="CDD" id="cd00093">
    <property type="entry name" value="HTH_XRE"/>
    <property type="match status" value="1"/>
</dbReference>
<dbReference type="InterPro" id="IPR052345">
    <property type="entry name" value="Rad_response_metalloprotease"/>
</dbReference>
<accession>A0A2N9JH39</accession>
<sequence>MDTDGTRTALTIAREARGWSQRDLAERSGVAQPTLSKAERGLAPLNPGAVDAVARALDVPGDFLTRLAPSLAAASLYVHHRRRASTMTLRVVHQIEAIAQLTANALAVLTEDVDLAPQHKLPSSGTLGADPVRAADTIRATWRIADGPVRHVTGLIESAGVIVVDRDLFSAGQDALSARLAQGPAAMTIVSRGLAPDRLRFTLAHELGHLLLHTTPGEGQEPQADAFAAQLLAPADQIRPELEGLRTTDLERLLTIKERWGISVAALIRRAHQLSTITDRQYREFQIRLGRAGWRQAEPRQPDRELPTTAQRLIALREANGDTVPAMADRAGMTPQQFMDVFLASRSTPRQTLTLRQDPA</sequence>
<dbReference type="GO" id="GO:0003677">
    <property type="term" value="F:DNA binding"/>
    <property type="evidence" value="ECO:0007669"/>
    <property type="project" value="InterPro"/>
</dbReference>
<comment type="similarity">
    <text evidence="1">Belongs to the short-chain fatty acyl-CoA assimilation regulator (ScfR) family.</text>
</comment>
<dbReference type="PANTHER" id="PTHR43236">
    <property type="entry name" value="ANTITOXIN HIGA1"/>
    <property type="match status" value="1"/>
</dbReference>